<keyword evidence="4" id="KW-0238">DNA-binding</keyword>
<evidence type="ECO:0000313" key="10">
    <source>
        <dbReference type="Proteomes" id="UP001628179"/>
    </source>
</evidence>
<name>A0ABQ0FY44_9PEZI</name>
<feature type="region of interest" description="Disordered" evidence="8">
    <location>
        <begin position="255"/>
        <end position="312"/>
    </location>
</feature>
<reference evidence="9 10" key="1">
    <citation type="submission" date="2024-09" db="EMBL/GenBank/DDBJ databases">
        <title>Itraconazole resistance in Madurella fahalii resulting from another homologue of gene encoding cytochrome P450 14-alpha sterol demethylase (CYP51).</title>
        <authorList>
            <person name="Yoshioka I."/>
            <person name="Fahal A.H."/>
            <person name="Kaneko S."/>
            <person name="Yaguchi T."/>
        </authorList>
    </citation>
    <scope>NUCLEOTIDE SEQUENCE [LARGE SCALE GENOMIC DNA]</scope>
    <source>
        <strain evidence="9 10">IFM 68171</strain>
    </source>
</reference>
<dbReference type="GeneID" id="98171368"/>
<accession>A0ABQ0FY44</accession>
<feature type="compositionally biased region" description="Basic residues" evidence="8">
    <location>
        <begin position="291"/>
        <end position="301"/>
    </location>
</feature>
<dbReference type="EMBL" id="BAAFSV010000001">
    <property type="protein sequence ID" value="GAB1310413.1"/>
    <property type="molecule type" value="Genomic_DNA"/>
</dbReference>
<gene>
    <name evidence="9" type="primary">RRN3_1</name>
    <name evidence="9" type="ORF">MFIFM68171_00623</name>
</gene>
<dbReference type="InterPro" id="IPR050936">
    <property type="entry name" value="AP-1-like"/>
</dbReference>
<dbReference type="PANTHER" id="PTHR40621:SF11">
    <property type="entry name" value="TRANSCRIPTION FACTOR KAPC-RELATED"/>
    <property type="match status" value="1"/>
</dbReference>
<evidence type="ECO:0000256" key="3">
    <source>
        <dbReference type="ARBA" id="ARBA00023015"/>
    </source>
</evidence>
<feature type="region of interest" description="Disordered" evidence="8">
    <location>
        <begin position="1"/>
        <end position="43"/>
    </location>
</feature>
<proteinExistence type="inferred from homology"/>
<evidence type="ECO:0000256" key="5">
    <source>
        <dbReference type="ARBA" id="ARBA00023163"/>
    </source>
</evidence>
<evidence type="ECO:0000256" key="6">
    <source>
        <dbReference type="ARBA" id="ARBA00023242"/>
    </source>
</evidence>
<feature type="coiled-coil region" evidence="7">
    <location>
        <begin position="50"/>
        <end position="84"/>
    </location>
</feature>
<feature type="compositionally biased region" description="Low complexity" evidence="8">
    <location>
        <begin position="302"/>
        <end position="312"/>
    </location>
</feature>
<feature type="compositionally biased region" description="Pro residues" evidence="8">
    <location>
        <begin position="207"/>
        <end position="218"/>
    </location>
</feature>
<dbReference type="PANTHER" id="PTHR40621">
    <property type="entry name" value="TRANSCRIPTION FACTOR KAPC-RELATED"/>
    <property type="match status" value="1"/>
</dbReference>
<evidence type="ECO:0000256" key="1">
    <source>
        <dbReference type="ARBA" id="ARBA00004123"/>
    </source>
</evidence>
<keyword evidence="6" id="KW-0539">Nucleus</keyword>
<dbReference type="RefSeq" id="XP_070912146.1">
    <property type="nucleotide sequence ID" value="XM_071056045.1"/>
</dbReference>
<keyword evidence="5" id="KW-0804">Transcription</keyword>
<protein>
    <submittedName>
        <fullName evidence="9">DNA independent RNA polymerase I transcription factor</fullName>
    </submittedName>
</protein>
<sequence>MHHKAEIRSKAGGANDAGPAEAGSLSKAQLRRAQVRRAQLQHRQRKANYVKQLEMDIAHIRDMIDTTQRETQTLLAENKALRARVHQAVTRTTTPLSVDQRMSLLNEMPQPSQLCSEVGSYLQRELEETTLTLGFDNVMNAPCYYISSSPSSSTGAASPQQVLPAAEITTPTNPCLPELNPSQTQQAINFILALEHICRDHFHPSLYSPPSPSSPAPGRPLLGHSANGHTLMATSLALRNAPRRIFKAASKTRLFPGSSISRRPPSYSPPTPSSTDDGPDLTANPNGNNHIHTHTHSHSHSHSSNNSNSYHNYINESDTASALSWRTSGLTLRTLYELACSLNPADDVEITPVQAWFELVGRFGAEVMMADGVLESLKREFVGVVKCPHYGASLERGAFESVVGRVLGDVEGGGGGEGEGGGGGGGGGGRNNGGL</sequence>
<comment type="subcellular location">
    <subcellularLocation>
        <location evidence="1">Nucleus</location>
    </subcellularLocation>
</comment>
<feature type="region of interest" description="Disordered" evidence="8">
    <location>
        <begin position="410"/>
        <end position="435"/>
    </location>
</feature>
<feature type="compositionally biased region" description="Basic residues" evidence="8">
    <location>
        <begin position="29"/>
        <end position="43"/>
    </location>
</feature>
<feature type="region of interest" description="Disordered" evidence="8">
    <location>
        <begin position="206"/>
        <end position="226"/>
    </location>
</feature>
<keyword evidence="3" id="KW-0805">Transcription regulation</keyword>
<evidence type="ECO:0000313" key="9">
    <source>
        <dbReference type="EMBL" id="GAB1310413.1"/>
    </source>
</evidence>
<dbReference type="CDD" id="cd14688">
    <property type="entry name" value="bZIP_YAP"/>
    <property type="match status" value="1"/>
</dbReference>
<dbReference type="Gene3D" id="1.20.5.170">
    <property type="match status" value="1"/>
</dbReference>
<evidence type="ECO:0000256" key="7">
    <source>
        <dbReference type="SAM" id="Coils"/>
    </source>
</evidence>
<keyword evidence="10" id="KW-1185">Reference proteome</keyword>
<organism evidence="9 10">
    <name type="scientific">Madurella fahalii</name>
    <dbReference type="NCBI Taxonomy" id="1157608"/>
    <lineage>
        <taxon>Eukaryota</taxon>
        <taxon>Fungi</taxon>
        <taxon>Dikarya</taxon>
        <taxon>Ascomycota</taxon>
        <taxon>Pezizomycotina</taxon>
        <taxon>Sordariomycetes</taxon>
        <taxon>Sordariomycetidae</taxon>
        <taxon>Sordariales</taxon>
        <taxon>Sordariales incertae sedis</taxon>
        <taxon>Madurella</taxon>
    </lineage>
</organism>
<dbReference type="SUPFAM" id="SSF57959">
    <property type="entry name" value="Leucine zipper domain"/>
    <property type="match status" value="1"/>
</dbReference>
<keyword evidence="7" id="KW-0175">Coiled coil</keyword>
<dbReference type="InterPro" id="IPR046347">
    <property type="entry name" value="bZIP_sf"/>
</dbReference>
<comment type="similarity">
    <text evidence="2">Belongs to the bZIP family.</text>
</comment>
<evidence type="ECO:0000256" key="8">
    <source>
        <dbReference type="SAM" id="MobiDB-lite"/>
    </source>
</evidence>
<comment type="caution">
    <text evidence="9">The sequence shown here is derived from an EMBL/GenBank/DDBJ whole genome shotgun (WGS) entry which is preliminary data.</text>
</comment>
<evidence type="ECO:0000256" key="2">
    <source>
        <dbReference type="ARBA" id="ARBA00007163"/>
    </source>
</evidence>
<dbReference type="Proteomes" id="UP001628179">
    <property type="component" value="Unassembled WGS sequence"/>
</dbReference>
<feature type="compositionally biased region" description="Low complexity" evidence="8">
    <location>
        <begin position="256"/>
        <end position="265"/>
    </location>
</feature>
<evidence type="ECO:0000256" key="4">
    <source>
        <dbReference type="ARBA" id="ARBA00023125"/>
    </source>
</evidence>